<evidence type="ECO:0000313" key="2">
    <source>
        <dbReference type="EMBL" id="CAF1601932.1"/>
    </source>
</evidence>
<protein>
    <recommendedName>
        <fullName evidence="1">NADP-dependent oxidoreductase domain-containing protein</fullName>
    </recommendedName>
</protein>
<evidence type="ECO:0000259" key="1">
    <source>
        <dbReference type="Pfam" id="PF00248"/>
    </source>
</evidence>
<dbReference type="EMBL" id="CAJOBC010102374">
    <property type="protein sequence ID" value="CAF4479638.1"/>
    <property type="molecule type" value="Genomic_DNA"/>
</dbReference>
<gene>
    <name evidence="2" type="ORF">GPM918_LOCUS42506</name>
    <name evidence="3" type="ORF">SRO942_LOCUS43756</name>
</gene>
<dbReference type="InterPro" id="IPR018170">
    <property type="entry name" value="Aldo/ket_reductase_CS"/>
</dbReference>
<dbReference type="PANTHER" id="PTHR43827">
    <property type="entry name" value="2,5-DIKETO-D-GLUCONIC ACID REDUCTASE"/>
    <property type="match status" value="1"/>
</dbReference>
<name>A0A816AZY2_9BILA</name>
<reference evidence="2" key="1">
    <citation type="submission" date="2021-02" db="EMBL/GenBank/DDBJ databases">
        <authorList>
            <person name="Nowell W R."/>
        </authorList>
    </citation>
    <scope>NUCLEOTIDE SEQUENCE</scope>
</reference>
<dbReference type="PROSITE" id="PS00063">
    <property type="entry name" value="ALDOKETO_REDUCTASE_3"/>
    <property type="match status" value="1"/>
</dbReference>
<keyword evidence="4" id="KW-1185">Reference proteome</keyword>
<dbReference type="OrthoDB" id="416253at2759"/>
<dbReference type="Gene3D" id="3.20.20.100">
    <property type="entry name" value="NADP-dependent oxidoreductase domain"/>
    <property type="match status" value="1"/>
</dbReference>
<proteinExistence type="predicted"/>
<sequence length="214" mass="24635">EHIFITTKLYTTTGGRRQVLQSFQQSLNNLMVNYIDLYLIHAPQGGHVLEAYDTMLELQKQGRIRSVGVSNFGIQHLEAIRNSGRPLPSVNQIELHPWMQNVPIVNYCRQHGIALMAYSPLAKASVLNDPYLQRFASKYRRSPAQILLRWSLQNGFIAIPKTSHIHRLEENLNIFDFHLSDKDMARLSEYGRARSRGTGWDPTQNDWSQFGPVY</sequence>
<dbReference type="Pfam" id="PF00248">
    <property type="entry name" value="Aldo_ket_red"/>
    <property type="match status" value="1"/>
</dbReference>
<evidence type="ECO:0000313" key="4">
    <source>
        <dbReference type="Proteomes" id="UP000663829"/>
    </source>
</evidence>
<dbReference type="InterPro" id="IPR036812">
    <property type="entry name" value="NAD(P)_OxRdtase_dom_sf"/>
</dbReference>
<dbReference type="PRINTS" id="PR00069">
    <property type="entry name" value="ALDKETRDTASE"/>
</dbReference>
<dbReference type="SUPFAM" id="SSF51430">
    <property type="entry name" value="NAD(P)-linked oxidoreductase"/>
    <property type="match status" value="1"/>
</dbReference>
<dbReference type="InterPro" id="IPR020471">
    <property type="entry name" value="AKR"/>
</dbReference>
<evidence type="ECO:0000313" key="3">
    <source>
        <dbReference type="EMBL" id="CAF4479638.1"/>
    </source>
</evidence>
<accession>A0A816AZY2</accession>
<feature type="domain" description="NADP-dependent oxidoreductase" evidence="1">
    <location>
        <begin position="1"/>
        <end position="189"/>
    </location>
</feature>
<dbReference type="EMBL" id="CAJNOQ010035930">
    <property type="protein sequence ID" value="CAF1601932.1"/>
    <property type="molecule type" value="Genomic_DNA"/>
</dbReference>
<dbReference type="InterPro" id="IPR023210">
    <property type="entry name" value="NADP_OxRdtase_dom"/>
</dbReference>
<dbReference type="AlphaFoldDB" id="A0A816AZY2"/>
<dbReference type="GO" id="GO:0016491">
    <property type="term" value="F:oxidoreductase activity"/>
    <property type="evidence" value="ECO:0007669"/>
    <property type="project" value="InterPro"/>
</dbReference>
<comment type="caution">
    <text evidence="2">The sequence shown here is derived from an EMBL/GenBank/DDBJ whole genome shotgun (WGS) entry which is preliminary data.</text>
</comment>
<dbReference type="Proteomes" id="UP000681722">
    <property type="component" value="Unassembled WGS sequence"/>
</dbReference>
<dbReference type="CDD" id="cd19071">
    <property type="entry name" value="AKR_AKR1-5-like"/>
    <property type="match status" value="1"/>
</dbReference>
<dbReference type="Proteomes" id="UP000663829">
    <property type="component" value="Unassembled WGS sequence"/>
</dbReference>
<organism evidence="2 4">
    <name type="scientific">Didymodactylos carnosus</name>
    <dbReference type="NCBI Taxonomy" id="1234261"/>
    <lineage>
        <taxon>Eukaryota</taxon>
        <taxon>Metazoa</taxon>
        <taxon>Spiralia</taxon>
        <taxon>Gnathifera</taxon>
        <taxon>Rotifera</taxon>
        <taxon>Eurotatoria</taxon>
        <taxon>Bdelloidea</taxon>
        <taxon>Philodinida</taxon>
        <taxon>Philodinidae</taxon>
        <taxon>Didymodactylos</taxon>
    </lineage>
</organism>
<feature type="non-terminal residue" evidence="2">
    <location>
        <position position="1"/>
    </location>
</feature>
<dbReference type="PANTHER" id="PTHR43827:SF13">
    <property type="entry name" value="ALDO_KETO REDUCTASE FAMILY PROTEIN"/>
    <property type="match status" value="1"/>
</dbReference>
<dbReference type="PROSITE" id="PS00062">
    <property type="entry name" value="ALDOKETO_REDUCTASE_2"/>
    <property type="match status" value="1"/>
</dbReference>